<evidence type="ECO:0000313" key="13">
    <source>
        <dbReference type="Proteomes" id="UP000468668"/>
    </source>
</evidence>
<dbReference type="GO" id="GO:1903425">
    <property type="term" value="F:fluoride transmembrane transporter activity"/>
    <property type="evidence" value="ECO:0007669"/>
    <property type="project" value="TreeGrafter"/>
</dbReference>
<evidence type="ECO:0000256" key="9">
    <source>
        <dbReference type="ARBA" id="ARBA00049940"/>
    </source>
</evidence>
<evidence type="ECO:0000256" key="7">
    <source>
        <dbReference type="ARBA" id="ARBA00035120"/>
    </source>
</evidence>
<feature type="transmembrane region" description="Helical" evidence="10">
    <location>
        <begin position="51"/>
        <end position="68"/>
    </location>
</feature>
<keyword evidence="6" id="KW-0813">Transport</keyword>
<dbReference type="AlphaFoldDB" id="A0A6N6NMQ4"/>
<keyword evidence="4 10" id="KW-1133">Transmembrane helix</keyword>
<keyword evidence="2 10" id="KW-1003">Cell membrane</keyword>
<evidence type="ECO:0000256" key="6">
    <source>
        <dbReference type="ARBA" id="ARBA00023303"/>
    </source>
</evidence>
<dbReference type="InterPro" id="IPR003691">
    <property type="entry name" value="FluC"/>
</dbReference>
<feature type="transmembrane region" description="Helical" evidence="10">
    <location>
        <begin position="112"/>
        <end position="137"/>
    </location>
</feature>
<evidence type="ECO:0000256" key="2">
    <source>
        <dbReference type="ARBA" id="ARBA00022475"/>
    </source>
</evidence>
<keyword evidence="6" id="KW-0406">Ion transport</keyword>
<evidence type="ECO:0000256" key="3">
    <source>
        <dbReference type="ARBA" id="ARBA00022692"/>
    </source>
</evidence>
<comment type="function">
    <text evidence="9">Fluoride-specific ion channel. Important for reducing fluoride concentration in the cell, thus reducing its toxicity.</text>
</comment>
<evidence type="ECO:0000256" key="10">
    <source>
        <dbReference type="RuleBase" id="RU004340"/>
    </source>
</evidence>
<evidence type="ECO:0000256" key="4">
    <source>
        <dbReference type="ARBA" id="ARBA00022989"/>
    </source>
</evidence>
<feature type="region of interest" description="Disordered" evidence="11">
    <location>
        <begin position="182"/>
        <end position="207"/>
    </location>
</feature>
<dbReference type="RefSeq" id="WP_158049476.1">
    <property type="nucleotide sequence ID" value="NZ_WAJR01000010.1"/>
</dbReference>
<dbReference type="PANTHER" id="PTHR28259:SF1">
    <property type="entry name" value="FLUORIDE EXPORT PROTEIN 1-RELATED"/>
    <property type="match status" value="1"/>
</dbReference>
<evidence type="ECO:0000256" key="5">
    <source>
        <dbReference type="ARBA" id="ARBA00023136"/>
    </source>
</evidence>
<dbReference type="EMBL" id="WAJR01000010">
    <property type="protein sequence ID" value="KAB1640641.1"/>
    <property type="molecule type" value="Genomic_DNA"/>
</dbReference>
<comment type="caution">
    <text evidence="12">The sequence shown here is derived from an EMBL/GenBank/DDBJ whole genome shotgun (WGS) entry which is preliminary data.</text>
</comment>
<comment type="subcellular location">
    <subcellularLocation>
        <location evidence="1">Cell membrane</location>
        <topology evidence="1">Multi-pass membrane protein</topology>
    </subcellularLocation>
</comment>
<evidence type="ECO:0000256" key="11">
    <source>
        <dbReference type="SAM" id="MobiDB-lite"/>
    </source>
</evidence>
<keyword evidence="3 10" id="KW-0812">Transmembrane</keyword>
<sequence length="207" mass="22276">MSAQTHTAARAQKLLRRKGTLTPLILGMGFIGASLRYLLECALPANGGFPAATLVINIFGCFVLELVNQYVGRRMHLPGALVKSLGVGLVGAFTTISAFSTECLAFLQAGEVGLWTAYIVATLATTFLASLAGHAACRGLDARRLAHIERRREAIHRAHATRRAKVMREADRAKGQARNAFAQEWGKDCEGNPTVEDSSPEDEGGKR</sequence>
<proteinExistence type="inferred from homology"/>
<comment type="catalytic activity">
    <reaction evidence="8">
        <text>fluoride(in) = fluoride(out)</text>
        <dbReference type="Rhea" id="RHEA:76159"/>
        <dbReference type="ChEBI" id="CHEBI:17051"/>
    </reaction>
    <physiologicalReaction direction="left-to-right" evidence="8">
        <dbReference type="Rhea" id="RHEA:76160"/>
    </physiologicalReaction>
</comment>
<keyword evidence="13" id="KW-1185">Reference proteome</keyword>
<evidence type="ECO:0000313" key="12">
    <source>
        <dbReference type="EMBL" id="KAB1640641.1"/>
    </source>
</evidence>
<dbReference type="Proteomes" id="UP000468668">
    <property type="component" value="Unassembled WGS sequence"/>
</dbReference>
<keyword evidence="6" id="KW-0407">Ion channel</keyword>
<evidence type="ECO:0000256" key="8">
    <source>
        <dbReference type="ARBA" id="ARBA00035585"/>
    </source>
</evidence>
<accession>A0A6N6NMQ4</accession>
<dbReference type="OrthoDB" id="5148600at2"/>
<evidence type="ECO:0000256" key="1">
    <source>
        <dbReference type="ARBA" id="ARBA00004651"/>
    </source>
</evidence>
<dbReference type="PANTHER" id="PTHR28259">
    <property type="entry name" value="FLUORIDE EXPORT PROTEIN 1-RELATED"/>
    <property type="match status" value="1"/>
</dbReference>
<comment type="similarity">
    <text evidence="7 10">Belongs to the fluoride channel Fluc/FEX (TC 1.A.43) family.</text>
</comment>
<feature type="transmembrane region" description="Helical" evidence="10">
    <location>
        <begin position="80"/>
        <end position="100"/>
    </location>
</feature>
<organism evidence="12 13">
    <name type="scientific">Ellagibacter isourolithinifaciens</name>
    <dbReference type="NCBI Taxonomy" id="2137581"/>
    <lineage>
        <taxon>Bacteria</taxon>
        <taxon>Bacillati</taxon>
        <taxon>Actinomycetota</taxon>
        <taxon>Coriobacteriia</taxon>
        <taxon>Eggerthellales</taxon>
        <taxon>Eggerthellaceae</taxon>
        <taxon>Ellagibacter</taxon>
    </lineage>
</organism>
<dbReference type="Pfam" id="PF02537">
    <property type="entry name" value="CRCB"/>
    <property type="match status" value="1"/>
</dbReference>
<dbReference type="GO" id="GO:0005886">
    <property type="term" value="C:plasma membrane"/>
    <property type="evidence" value="ECO:0007669"/>
    <property type="project" value="UniProtKB-SubCell"/>
</dbReference>
<gene>
    <name evidence="12" type="ORF">F8C90_05600</name>
</gene>
<feature type="transmembrane region" description="Helical" evidence="10">
    <location>
        <begin position="21"/>
        <end position="39"/>
    </location>
</feature>
<reference evidence="12 13" key="1">
    <citation type="submission" date="2019-09" db="EMBL/GenBank/DDBJ databases">
        <title>Whole genome shotgun sequencing (WGS) of Ellagibacter isourolithinifaciens DSM 104140(T) and Adlercreutzia muris DSM 29508(T).</title>
        <authorList>
            <person name="Stoll D.A."/>
            <person name="Danylec N."/>
            <person name="Huch M."/>
        </authorList>
    </citation>
    <scope>NUCLEOTIDE SEQUENCE [LARGE SCALE GENOMIC DNA]</scope>
    <source>
        <strain evidence="12 13">DSM 104140</strain>
    </source>
</reference>
<feature type="compositionally biased region" description="Acidic residues" evidence="11">
    <location>
        <begin position="198"/>
        <end position="207"/>
    </location>
</feature>
<protein>
    <recommendedName>
        <fullName evidence="10">Fluoride-specific ion channel</fullName>
    </recommendedName>
</protein>
<name>A0A6N6NMQ4_9ACTN</name>
<dbReference type="GeneID" id="98657879"/>
<keyword evidence="5 10" id="KW-0472">Membrane</keyword>